<accession>A0ABQ9HK48</accession>
<proteinExistence type="predicted"/>
<gene>
    <name evidence="1" type="ORF">PR048_016431</name>
</gene>
<protein>
    <submittedName>
        <fullName evidence="1">Uncharacterized protein</fullName>
    </submittedName>
</protein>
<dbReference type="EMBL" id="JARBHB010000005">
    <property type="protein sequence ID" value="KAJ8884574.1"/>
    <property type="molecule type" value="Genomic_DNA"/>
</dbReference>
<organism evidence="1 2">
    <name type="scientific">Dryococelus australis</name>
    <dbReference type="NCBI Taxonomy" id="614101"/>
    <lineage>
        <taxon>Eukaryota</taxon>
        <taxon>Metazoa</taxon>
        <taxon>Ecdysozoa</taxon>
        <taxon>Arthropoda</taxon>
        <taxon>Hexapoda</taxon>
        <taxon>Insecta</taxon>
        <taxon>Pterygota</taxon>
        <taxon>Neoptera</taxon>
        <taxon>Polyneoptera</taxon>
        <taxon>Phasmatodea</taxon>
        <taxon>Verophasmatodea</taxon>
        <taxon>Anareolatae</taxon>
        <taxon>Phasmatidae</taxon>
        <taxon>Eurycanthinae</taxon>
        <taxon>Dryococelus</taxon>
    </lineage>
</organism>
<comment type="caution">
    <text evidence="1">The sequence shown here is derived from an EMBL/GenBank/DDBJ whole genome shotgun (WGS) entry which is preliminary data.</text>
</comment>
<evidence type="ECO:0000313" key="2">
    <source>
        <dbReference type="Proteomes" id="UP001159363"/>
    </source>
</evidence>
<name>A0ABQ9HK48_9NEOP</name>
<reference evidence="1 2" key="1">
    <citation type="submission" date="2023-02" db="EMBL/GenBank/DDBJ databases">
        <title>LHISI_Scaffold_Assembly.</title>
        <authorList>
            <person name="Stuart O.P."/>
            <person name="Cleave R."/>
            <person name="Magrath M.J.L."/>
            <person name="Mikheyev A.S."/>
        </authorList>
    </citation>
    <scope>NUCLEOTIDE SEQUENCE [LARGE SCALE GENOMIC DNA]</scope>
    <source>
        <strain evidence="1">Daus_M_001</strain>
        <tissue evidence="1">Leg muscle</tissue>
    </source>
</reference>
<evidence type="ECO:0000313" key="1">
    <source>
        <dbReference type="EMBL" id="KAJ8884574.1"/>
    </source>
</evidence>
<keyword evidence="2" id="KW-1185">Reference proteome</keyword>
<dbReference type="Proteomes" id="UP001159363">
    <property type="component" value="Chromosome 4"/>
</dbReference>
<sequence>MHMTAASWTSIPQSVIANCFRKAGFTHASVSSITTVRNPPRQAQILIYLMSVFLWMMKHCLEIQELKNCVNRQNRQDNKVEMMTDTEVKVAHSQAYENSVAFQSNVPEHVMHSIFHFDHFLLMQGNATKRQTTIKDFFRG</sequence>